<dbReference type="GO" id="GO:0016829">
    <property type="term" value="F:lyase activity"/>
    <property type="evidence" value="ECO:0007669"/>
    <property type="project" value="UniProtKB-KW"/>
</dbReference>
<organism evidence="4 5">
    <name type="scientific">Anaeromicropila populeti</name>
    <dbReference type="NCBI Taxonomy" id="37658"/>
    <lineage>
        <taxon>Bacteria</taxon>
        <taxon>Bacillati</taxon>
        <taxon>Bacillota</taxon>
        <taxon>Clostridia</taxon>
        <taxon>Lachnospirales</taxon>
        <taxon>Lachnospiraceae</taxon>
        <taxon>Anaeromicropila</taxon>
    </lineage>
</organism>
<dbReference type="SUPFAM" id="SSF54637">
    <property type="entry name" value="Thioesterase/thiol ester dehydrase-isomerase"/>
    <property type="match status" value="1"/>
</dbReference>
<protein>
    <submittedName>
        <fullName evidence="4">3-hydroxyacyl-[acyl-carrier-protein] dehydratase</fullName>
    </submittedName>
</protein>
<keyword evidence="5" id="KW-1185">Reference proteome</keyword>
<evidence type="ECO:0000256" key="2">
    <source>
        <dbReference type="ARBA" id="ARBA00023239"/>
    </source>
</evidence>
<keyword evidence="2" id="KW-0456">Lyase</keyword>
<reference evidence="4 5" key="1">
    <citation type="submission" date="2016-10" db="EMBL/GenBank/DDBJ databases">
        <authorList>
            <person name="de Groot N.N."/>
        </authorList>
    </citation>
    <scope>NUCLEOTIDE SEQUENCE [LARGE SCALE GENOMIC DNA]</scope>
    <source>
        <strain evidence="4 5">743A</strain>
    </source>
</reference>
<comment type="similarity">
    <text evidence="1">Belongs to the thioester dehydratase family. FabZ subfamily.</text>
</comment>
<name>A0A1I6HS95_9FIRM</name>
<evidence type="ECO:0000256" key="1">
    <source>
        <dbReference type="ARBA" id="ARBA00009174"/>
    </source>
</evidence>
<dbReference type="InterPro" id="IPR029069">
    <property type="entry name" value="HotDog_dom_sf"/>
</dbReference>
<evidence type="ECO:0000313" key="5">
    <source>
        <dbReference type="Proteomes" id="UP000199659"/>
    </source>
</evidence>
<dbReference type="Pfam" id="PF22818">
    <property type="entry name" value="ApeI-like"/>
    <property type="match status" value="1"/>
</dbReference>
<evidence type="ECO:0000313" key="4">
    <source>
        <dbReference type="EMBL" id="SFR57294.1"/>
    </source>
</evidence>
<accession>A0A1I6HS95</accession>
<dbReference type="STRING" id="37658.SAMN05661086_00225"/>
<dbReference type="EMBL" id="FOYZ01000001">
    <property type="protein sequence ID" value="SFR57294.1"/>
    <property type="molecule type" value="Genomic_DNA"/>
</dbReference>
<proteinExistence type="inferred from homology"/>
<dbReference type="PANTHER" id="PTHR30272:SF1">
    <property type="entry name" value="3-HYDROXYACYL-[ACYL-CARRIER-PROTEIN] DEHYDRATASE"/>
    <property type="match status" value="1"/>
</dbReference>
<evidence type="ECO:0000259" key="3">
    <source>
        <dbReference type="Pfam" id="PF22818"/>
    </source>
</evidence>
<dbReference type="Proteomes" id="UP000199659">
    <property type="component" value="Unassembled WGS sequence"/>
</dbReference>
<sequence>MKYRNYPIDKELEYIPNDKLVALKYISCQEPIFNEHFPDFNIYPGSMVIASVFETFRQFIKYSQEKVIQNNSISLKNIRFKKMCLPGEILKITVEAKDISKWVYSFTAHGYFDDEILCTGGIQYKEKRNGR</sequence>
<dbReference type="OrthoDB" id="9772788at2"/>
<dbReference type="AlphaFoldDB" id="A0A1I6HS95"/>
<feature type="domain" description="ApeI dehydratase-like" evidence="3">
    <location>
        <begin position="19"/>
        <end position="106"/>
    </location>
</feature>
<dbReference type="Gene3D" id="3.10.129.10">
    <property type="entry name" value="Hotdog Thioesterase"/>
    <property type="match status" value="1"/>
</dbReference>
<dbReference type="InterPro" id="IPR054545">
    <property type="entry name" value="ApeI-like"/>
</dbReference>
<dbReference type="RefSeq" id="WP_092558850.1">
    <property type="nucleotide sequence ID" value="NZ_FOYZ01000001.1"/>
</dbReference>
<dbReference type="InterPro" id="IPR013114">
    <property type="entry name" value="FabA_FabZ"/>
</dbReference>
<gene>
    <name evidence="4" type="ORF">SAMN05661086_00225</name>
</gene>
<dbReference type="PANTHER" id="PTHR30272">
    <property type="entry name" value="3-HYDROXYACYL-[ACYL-CARRIER-PROTEIN] DEHYDRATASE"/>
    <property type="match status" value="1"/>
</dbReference>